<dbReference type="EMBL" id="AOGT01000421">
    <property type="protein sequence ID" value="EMG49994.1"/>
    <property type="molecule type" value="Genomic_DNA"/>
</dbReference>
<reference evidence="1 2" key="1">
    <citation type="submission" date="2013-02" db="EMBL/GenBank/DDBJ databases">
        <title>Genome sequence of Candida maltosa Xu316, a potential industrial strain for xylitol and ethanol production.</title>
        <authorList>
            <person name="Yu J."/>
            <person name="Wang Q."/>
            <person name="Geng X."/>
            <person name="Bao W."/>
            <person name="He P."/>
            <person name="Cai J."/>
        </authorList>
    </citation>
    <scope>NUCLEOTIDE SEQUENCE [LARGE SCALE GENOMIC DNA]</scope>
    <source>
        <strain evidence="2">Xu316</strain>
    </source>
</reference>
<dbReference type="InterPro" id="IPR029058">
    <property type="entry name" value="AB_hydrolase_fold"/>
</dbReference>
<keyword evidence="2" id="KW-1185">Reference proteome</keyword>
<comment type="caution">
    <text evidence="1">The sequence shown here is derived from an EMBL/GenBank/DDBJ whole genome shotgun (WGS) entry which is preliminary data.</text>
</comment>
<dbReference type="OMA" id="WGEHEDI"/>
<dbReference type="AlphaFoldDB" id="M3K5D7"/>
<organism evidence="1 2">
    <name type="scientific">Candida maltosa (strain Xu316)</name>
    <name type="common">Yeast</name>
    <dbReference type="NCBI Taxonomy" id="1245528"/>
    <lineage>
        <taxon>Eukaryota</taxon>
        <taxon>Fungi</taxon>
        <taxon>Dikarya</taxon>
        <taxon>Ascomycota</taxon>
        <taxon>Saccharomycotina</taxon>
        <taxon>Pichiomycetes</taxon>
        <taxon>Debaryomycetaceae</taxon>
        <taxon>Candida/Lodderomyces clade</taxon>
        <taxon>Candida</taxon>
    </lineage>
</organism>
<protein>
    <submittedName>
        <fullName evidence="1">Putative kynurenine formamidase</fullName>
    </submittedName>
</protein>
<dbReference type="Proteomes" id="UP000011777">
    <property type="component" value="Unassembled WGS sequence"/>
</dbReference>
<accession>M3K5D7</accession>
<dbReference type="STRING" id="1245528.M3K5D7"/>
<name>M3K5D7_CANMX</name>
<sequence>MILQLLHFRKIIELGLKYSEQKEDVQELFDEIESKVVFTKVIFLDGIYDVVELLNEYPDYASFVNDAFVSSDHIKHATQLSFNYREPFSLVTTKTQFLIYQSLQDELLSIKQTQLFVSYLANMNLGFSLHTGNWGEHEDIYGKDRKVIFNGDVPTE</sequence>
<proteinExistence type="predicted"/>
<dbReference type="Gene3D" id="3.40.50.1820">
    <property type="entry name" value="alpha/beta hydrolase"/>
    <property type="match status" value="1"/>
</dbReference>
<dbReference type="HOGENOM" id="CLU_016852_1_0_1"/>
<dbReference type="OrthoDB" id="420264at2759"/>
<evidence type="ECO:0000313" key="2">
    <source>
        <dbReference type="Proteomes" id="UP000011777"/>
    </source>
</evidence>
<gene>
    <name evidence="1" type="ORF">G210_5012</name>
</gene>
<evidence type="ECO:0000313" key="1">
    <source>
        <dbReference type="EMBL" id="EMG49994.1"/>
    </source>
</evidence>